<keyword evidence="1" id="KW-0812">Transmembrane</keyword>
<dbReference type="Proteomes" id="UP000824263">
    <property type="component" value="Unassembled WGS sequence"/>
</dbReference>
<feature type="transmembrane region" description="Helical" evidence="1">
    <location>
        <begin position="26"/>
        <end position="48"/>
    </location>
</feature>
<comment type="caution">
    <text evidence="3">The sequence shown here is derived from an EMBL/GenBank/DDBJ whole genome shotgun (WGS) entry which is preliminary data.</text>
</comment>
<protein>
    <submittedName>
        <fullName evidence="3">CPBP family intramembrane metalloprotease</fullName>
    </submittedName>
</protein>
<evidence type="ECO:0000313" key="4">
    <source>
        <dbReference type="Proteomes" id="UP000824263"/>
    </source>
</evidence>
<feature type="transmembrane region" description="Helical" evidence="1">
    <location>
        <begin position="120"/>
        <end position="143"/>
    </location>
</feature>
<gene>
    <name evidence="3" type="ORF">H9873_01445</name>
</gene>
<evidence type="ECO:0000313" key="3">
    <source>
        <dbReference type="EMBL" id="HIW82976.1"/>
    </source>
</evidence>
<keyword evidence="1" id="KW-0472">Membrane</keyword>
<reference evidence="3" key="2">
    <citation type="submission" date="2021-04" db="EMBL/GenBank/DDBJ databases">
        <authorList>
            <person name="Gilroy R."/>
        </authorList>
    </citation>
    <scope>NUCLEOTIDE SEQUENCE</scope>
    <source>
        <strain evidence="3">ChiSxjej1B13-11762</strain>
    </source>
</reference>
<accession>A0A9D1RAH8</accession>
<dbReference type="InterPro" id="IPR003675">
    <property type="entry name" value="Rce1/LyrA-like_dom"/>
</dbReference>
<dbReference type="GO" id="GO:0004175">
    <property type="term" value="F:endopeptidase activity"/>
    <property type="evidence" value="ECO:0007669"/>
    <property type="project" value="UniProtKB-ARBA"/>
</dbReference>
<organism evidence="3 4">
    <name type="scientific">Candidatus Dorea gallistercoris</name>
    <dbReference type="NCBI Taxonomy" id="2838542"/>
    <lineage>
        <taxon>Bacteria</taxon>
        <taxon>Bacillati</taxon>
        <taxon>Bacillota</taxon>
        <taxon>Clostridia</taxon>
        <taxon>Lachnospirales</taxon>
        <taxon>Lachnospiraceae</taxon>
        <taxon>Dorea</taxon>
    </lineage>
</organism>
<proteinExistence type="predicted"/>
<name>A0A9D1RAH8_9FIRM</name>
<feature type="transmembrane region" description="Helical" evidence="1">
    <location>
        <begin position="243"/>
        <end position="266"/>
    </location>
</feature>
<dbReference type="GO" id="GO:0008237">
    <property type="term" value="F:metallopeptidase activity"/>
    <property type="evidence" value="ECO:0007669"/>
    <property type="project" value="UniProtKB-KW"/>
</dbReference>
<keyword evidence="1" id="KW-1133">Transmembrane helix</keyword>
<dbReference type="AlphaFoldDB" id="A0A9D1RAH8"/>
<feature type="domain" description="CAAX prenyl protease 2/Lysostaphin resistance protein A-like" evidence="2">
    <location>
        <begin position="165"/>
        <end position="252"/>
    </location>
</feature>
<dbReference type="Pfam" id="PF02517">
    <property type="entry name" value="Rce1-like"/>
    <property type="match status" value="1"/>
</dbReference>
<dbReference type="InterPro" id="IPR052710">
    <property type="entry name" value="CAAX_protease"/>
</dbReference>
<keyword evidence="3" id="KW-0378">Hydrolase</keyword>
<evidence type="ECO:0000259" key="2">
    <source>
        <dbReference type="Pfam" id="PF02517"/>
    </source>
</evidence>
<keyword evidence="3" id="KW-0482">Metalloprotease</keyword>
<dbReference type="PANTHER" id="PTHR36435">
    <property type="entry name" value="SLR1288 PROTEIN"/>
    <property type="match status" value="1"/>
</dbReference>
<feature type="transmembrane region" description="Helical" evidence="1">
    <location>
        <begin position="77"/>
        <end position="100"/>
    </location>
</feature>
<evidence type="ECO:0000256" key="1">
    <source>
        <dbReference type="SAM" id="Phobius"/>
    </source>
</evidence>
<dbReference type="EMBL" id="DXGF01000025">
    <property type="protein sequence ID" value="HIW82976.1"/>
    <property type="molecule type" value="Genomic_DNA"/>
</dbReference>
<reference evidence="3" key="1">
    <citation type="journal article" date="2021" name="PeerJ">
        <title>Extensive microbial diversity within the chicken gut microbiome revealed by metagenomics and culture.</title>
        <authorList>
            <person name="Gilroy R."/>
            <person name="Ravi A."/>
            <person name="Getino M."/>
            <person name="Pursley I."/>
            <person name="Horton D.L."/>
            <person name="Alikhan N.F."/>
            <person name="Baker D."/>
            <person name="Gharbi K."/>
            <person name="Hall N."/>
            <person name="Watson M."/>
            <person name="Adriaenssens E.M."/>
            <person name="Foster-Nyarko E."/>
            <person name="Jarju S."/>
            <person name="Secka A."/>
            <person name="Antonio M."/>
            <person name="Oren A."/>
            <person name="Chaudhuri R.R."/>
            <person name="La Ragione R."/>
            <person name="Hildebrand F."/>
            <person name="Pallen M.J."/>
        </authorList>
    </citation>
    <scope>NUCLEOTIDE SEQUENCE</scope>
    <source>
        <strain evidence="3">ChiSxjej1B13-11762</strain>
    </source>
</reference>
<dbReference type="GO" id="GO:0080120">
    <property type="term" value="P:CAAX-box protein maturation"/>
    <property type="evidence" value="ECO:0007669"/>
    <property type="project" value="UniProtKB-ARBA"/>
</dbReference>
<feature type="transmembrane region" description="Helical" evidence="1">
    <location>
        <begin position="272"/>
        <end position="290"/>
    </location>
</feature>
<dbReference type="PANTHER" id="PTHR36435:SF1">
    <property type="entry name" value="CAAX AMINO TERMINAL PROTEASE FAMILY PROTEIN"/>
    <property type="match status" value="1"/>
</dbReference>
<keyword evidence="3" id="KW-0645">Protease</keyword>
<feature type="transmembrane region" description="Helical" evidence="1">
    <location>
        <begin position="163"/>
        <end position="184"/>
    </location>
</feature>
<sequence length="310" mass="34665">MSQEYRMPQSGQEPYGKRLWRLWSPLLLKMAIAFGVSILAAGAFSFLYMMSEPELVTQATEDQAKMAELYERLMAEILGVTTVVEGVAALVTIPVMLVLFHKDRMMEKSAGIVPNKKAPVWKYFALLLMVLALSLGFNNLVLIGNLASYDSAYEETLSTLYSASLPVQIICLGILVPICEELVFRGLMFKRLRERGPFWQAALYASAVFAFLHMNMIQMLYGFLMGLVFCYIYEKYGSVKAPVAAHIAVNLLSVLATEYHLFDWLIREPMRAGVLTVACAALASSMFLYIQRIEEKPDVPDAGGEITVHS</sequence>